<reference key="1">
    <citation type="journal article" date="2014" name="PLoS Genet.">
        <title>Signature Gene Expression Reveals Novel Clues to the Molecular Mechanisms of Dimorphic Transition in Penicillium marneffei.</title>
        <authorList>
            <person name="Yang E."/>
            <person name="Wang G."/>
            <person name="Cai J."/>
            <person name="Woo P.C."/>
            <person name="Lau S.K."/>
            <person name="Yuen K.-Y."/>
            <person name="Chow W.-N."/>
            <person name="Lin X."/>
        </authorList>
    </citation>
    <scope>NUCLEOTIDE SEQUENCE [LARGE SCALE GENOMIC DNA]</scope>
    <source>
        <strain>PM1</strain>
    </source>
</reference>
<dbReference type="InterPro" id="IPR002492">
    <property type="entry name" value="Transposase_Tc1-like"/>
</dbReference>
<comment type="caution">
    <text evidence="3">The sequence shown here is derived from an EMBL/GenBank/DDBJ whole genome shotgun (WGS) entry which is preliminary data.</text>
</comment>
<sequence length="297" mass="35043">MAPRTPRTARRELDPCMRARICELHTEAHWGYKRIHKVHPEIPISTIRNTIKKEQERINQRSKARSGTPAKLTDEDKQKLIELTIQNPHIKYEELRNAVDNKVTIRTIQNMFQQIHKRKWKQRKRPEILPLNAQKRLAWALRYEAYTPREWQRILWTDECTVERDIMEWPPYSPDLNPIENIWAIMKTIIINDHPELQNAPDNDQTLYALIQAAKEAWQSIEIRVLKNLSNTMPNRVRAVIEADGCSNLWVENPCHLDLLPLSFLAEIPVPFIYANPIQIIDCDSFNLCVKCVFYVK</sequence>
<accession>A0A093V492</accession>
<dbReference type="InterPro" id="IPR036397">
    <property type="entry name" value="RNaseH_sf"/>
</dbReference>
<dbReference type="GO" id="GO:0003677">
    <property type="term" value="F:DNA binding"/>
    <property type="evidence" value="ECO:0007669"/>
    <property type="project" value="InterPro"/>
</dbReference>
<dbReference type="AlphaFoldDB" id="A0A093V492"/>
<dbReference type="InterPro" id="IPR038717">
    <property type="entry name" value="Tc1-like_DDE_dom"/>
</dbReference>
<dbReference type="Pfam" id="PF01498">
    <property type="entry name" value="HTH_Tnp_Tc3_2"/>
    <property type="match status" value="1"/>
</dbReference>
<dbReference type="Gene3D" id="3.30.420.10">
    <property type="entry name" value="Ribonuclease H-like superfamily/Ribonuclease H"/>
    <property type="match status" value="2"/>
</dbReference>
<feature type="domain" description="Tc1-like transposase DDE" evidence="2">
    <location>
        <begin position="166"/>
        <end position="192"/>
    </location>
</feature>
<evidence type="ECO:0000259" key="2">
    <source>
        <dbReference type="Pfam" id="PF13358"/>
    </source>
</evidence>
<dbReference type="SUPFAM" id="SSF46689">
    <property type="entry name" value="Homeodomain-like"/>
    <property type="match status" value="1"/>
</dbReference>
<gene>
    <name evidence="3" type="ORF">GQ26_0580380</name>
</gene>
<dbReference type="GO" id="GO:0015074">
    <property type="term" value="P:DNA integration"/>
    <property type="evidence" value="ECO:0007669"/>
    <property type="project" value="InterPro"/>
</dbReference>
<proteinExistence type="predicted"/>
<dbReference type="GO" id="GO:0006313">
    <property type="term" value="P:DNA transposition"/>
    <property type="evidence" value="ECO:0007669"/>
    <property type="project" value="InterPro"/>
</dbReference>
<organism evidence="3">
    <name type="scientific">Talaromyces marneffei PM1</name>
    <dbReference type="NCBI Taxonomy" id="1077442"/>
    <lineage>
        <taxon>Eukaryota</taxon>
        <taxon>Fungi</taxon>
        <taxon>Dikarya</taxon>
        <taxon>Ascomycota</taxon>
        <taxon>Pezizomycotina</taxon>
        <taxon>Eurotiomycetes</taxon>
        <taxon>Eurotiomycetidae</taxon>
        <taxon>Eurotiales</taxon>
        <taxon>Trichocomaceae</taxon>
        <taxon>Talaromyces</taxon>
        <taxon>Talaromyces sect. Talaromyces</taxon>
    </lineage>
</organism>
<name>A0A093V492_TALMA</name>
<dbReference type="HOGENOM" id="CLU_937424_0_0_1"/>
<protein>
    <submittedName>
        <fullName evidence="3">Transposable element Tc3 transposase</fullName>
    </submittedName>
</protein>
<evidence type="ECO:0000259" key="1">
    <source>
        <dbReference type="Pfam" id="PF01498"/>
    </source>
</evidence>
<evidence type="ECO:0000313" key="3">
    <source>
        <dbReference type="EMBL" id="KFX41541.1"/>
    </source>
</evidence>
<dbReference type="EMBL" id="JPOX01000058">
    <property type="protein sequence ID" value="KFX41541.1"/>
    <property type="molecule type" value="Genomic_DNA"/>
</dbReference>
<reference evidence="3" key="2">
    <citation type="journal article" date="2014" name="PLoS Genet.">
        <title>Signature gene expression reveals novel clues to the molecular mechanisms of dimorphic transition in Penicillium marneffei.</title>
        <authorList>
            <person name="Yang E."/>
            <person name="Wang G."/>
            <person name="Cai J."/>
            <person name="Woo P.C."/>
            <person name="Lau S.K."/>
            <person name="Yuen K.-Y."/>
            <person name="Chow W.-N."/>
            <person name="Lin X."/>
        </authorList>
    </citation>
    <scope>NUCLEOTIDE SEQUENCE</scope>
    <source>
        <strain evidence="3">PM1</strain>
    </source>
</reference>
<dbReference type="Pfam" id="PF13358">
    <property type="entry name" value="DDE_3"/>
    <property type="match status" value="1"/>
</dbReference>
<dbReference type="InterPro" id="IPR009057">
    <property type="entry name" value="Homeodomain-like_sf"/>
</dbReference>
<feature type="domain" description="Transposase Tc1-like" evidence="1">
    <location>
        <begin position="78"/>
        <end position="143"/>
    </location>
</feature>